<dbReference type="InterPro" id="IPR017925">
    <property type="entry name" value="DHFR_CS"/>
</dbReference>
<protein>
    <recommendedName>
        <fullName evidence="3">dihydrofolate reductase</fullName>
        <ecNumber evidence="3">1.5.1.3</ecNumber>
    </recommendedName>
</protein>
<gene>
    <name evidence="9" type="ORF">P7079_05985</name>
</gene>
<dbReference type="EC" id="1.5.1.3" evidence="3"/>
<evidence type="ECO:0000256" key="6">
    <source>
        <dbReference type="ARBA" id="ARBA00023002"/>
    </source>
</evidence>
<evidence type="ECO:0000256" key="4">
    <source>
        <dbReference type="ARBA" id="ARBA00022563"/>
    </source>
</evidence>
<dbReference type="Proteomes" id="UP001215216">
    <property type="component" value="Chromosome"/>
</dbReference>
<feature type="domain" description="DHFR" evidence="8">
    <location>
        <begin position="16"/>
        <end position="179"/>
    </location>
</feature>
<keyword evidence="10" id="KW-1185">Reference proteome</keyword>
<organism evidence="9 10">
    <name type="scientific">Arcanobacterium canis</name>
    <dbReference type="NCBI Taxonomy" id="999183"/>
    <lineage>
        <taxon>Bacteria</taxon>
        <taxon>Bacillati</taxon>
        <taxon>Actinomycetota</taxon>
        <taxon>Actinomycetes</taxon>
        <taxon>Actinomycetales</taxon>
        <taxon>Actinomycetaceae</taxon>
        <taxon>Arcanobacterium</taxon>
    </lineage>
</organism>
<dbReference type="EMBL" id="CP121208">
    <property type="protein sequence ID" value="WFM82945.1"/>
    <property type="molecule type" value="Genomic_DNA"/>
</dbReference>
<dbReference type="PROSITE" id="PS00075">
    <property type="entry name" value="DHFR_1"/>
    <property type="match status" value="1"/>
</dbReference>
<evidence type="ECO:0000256" key="2">
    <source>
        <dbReference type="ARBA" id="ARBA00009539"/>
    </source>
</evidence>
<dbReference type="RefSeq" id="WP_278012371.1">
    <property type="nucleotide sequence ID" value="NZ_CP121208.1"/>
</dbReference>
<evidence type="ECO:0000256" key="5">
    <source>
        <dbReference type="ARBA" id="ARBA00022857"/>
    </source>
</evidence>
<accession>A0ABY8FWQ1</accession>
<dbReference type="PRINTS" id="PR00070">
    <property type="entry name" value="DHFR"/>
</dbReference>
<dbReference type="InterPro" id="IPR012259">
    <property type="entry name" value="DHFR"/>
</dbReference>
<name>A0ABY8FWQ1_9ACTO</name>
<dbReference type="PANTHER" id="PTHR48069">
    <property type="entry name" value="DIHYDROFOLATE REDUCTASE"/>
    <property type="match status" value="1"/>
</dbReference>
<evidence type="ECO:0000256" key="1">
    <source>
        <dbReference type="ARBA" id="ARBA00004903"/>
    </source>
</evidence>
<dbReference type="PROSITE" id="PS51330">
    <property type="entry name" value="DHFR_2"/>
    <property type="match status" value="1"/>
</dbReference>
<comment type="similarity">
    <text evidence="2 7">Belongs to the dihydrofolate reductase family.</text>
</comment>
<dbReference type="PANTHER" id="PTHR48069:SF3">
    <property type="entry name" value="DIHYDROFOLATE REDUCTASE"/>
    <property type="match status" value="1"/>
</dbReference>
<dbReference type="Gene3D" id="3.40.430.10">
    <property type="entry name" value="Dihydrofolate Reductase, subunit A"/>
    <property type="match status" value="1"/>
</dbReference>
<dbReference type="InterPro" id="IPR001796">
    <property type="entry name" value="DHFR_dom"/>
</dbReference>
<evidence type="ECO:0000256" key="7">
    <source>
        <dbReference type="RuleBase" id="RU004474"/>
    </source>
</evidence>
<dbReference type="CDD" id="cd00209">
    <property type="entry name" value="DHFR"/>
    <property type="match status" value="1"/>
</dbReference>
<comment type="pathway">
    <text evidence="1">Cofactor biosynthesis; tetrahydrofolate biosynthesis; 5,6,7,8-tetrahydrofolate from 7,8-dihydrofolate: step 1/1.</text>
</comment>
<evidence type="ECO:0000313" key="10">
    <source>
        <dbReference type="Proteomes" id="UP001215216"/>
    </source>
</evidence>
<evidence type="ECO:0000313" key="9">
    <source>
        <dbReference type="EMBL" id="WFM82945.1"/>
    </source>
</evidence>
<keyword evidence="4" id="KW-0554">One-carbon metabolism</keyword>
<keyword evidence="5" id="KW-0521">NADP</keyword>
<proteinExistence type="inferred from homology"/>
<dbReference type="InterPro" id="IPR024072">
    <property type="entry name" value="DHFR-like_dom_sf"/>
</dbReference>
<sequence>MSTPHITHSVCPNRPLLGLIFAQGHDGAIGVHGELPWYLPEDLALFQHVTTGSDILMGRKTWDSIPARNRPLANRRNIVVTSANADNFPGAHVVRSAQEAYFNATGKIAWCIGGAGLFDMLADQADLLLITDVDLDVPDADTFAPNWHRRDFCATQVSPEHGWHTSRTGLRFRVTLYVRRGITVPDVDLGL</sequence>
<reference evidence="9 10" key="1">
    <citation type="submission" date="2023-03" db="EMBL/GenBank/DDBJ databases">
        <title>Complete genome of Arcanobacterium canis strain DSM 25104 isolated in 2010 from a canine otitis externa in Germany.</title>
        <authorList>
            <person name="Borowiak M."/>
            <person name="Kreitlow A."/>
            <person name="Malorny B."/>
            <person name="Laemmler C."/>
            <person name="Prenger-Berninghoff E."/>
            <person name="Ploetz M."/>
            <person name="Abdulmawjood A."/>
        </authorList>
    </citation>
    <scope>NUCLEOTIDE SEQUENCE [LARGE SCALE GENOMIC DNA]</scope>
    <source>
        <strain evidence="9 10">DSM 25104</strain>
    </source>
</reference>
<dbReference type="Pfam" id="PF00186">
    <property type="entry name" value="DHFR_1"/>
    <property type="match status" value="1"/>
</dbReference>
<dbReference type="GO" id="GO:0004146">
    <property type="term" value="F:dihydrofolate reductase activity"/>
    <property type="evidence" value="ECO:0007669"/>
    <property type="project" value="UniProtKB-EC"/>
</dbReference>
<evidence type="ECO:0000259" key="8">
    <source>
        <dbReference type="PROSITE" id="PS51330"/>
    </source>
</evidence>
<evidence type="ECO:0000256" key="3">
    <source>
        <dbReference type="ARBA" id="ARBA00012856"/>
    </source>
</evidence>
<dbReference type="SUPFAM" id="SSF53597">
    <property type="entry name" value="Dihydrofolate reductase-like"/>
    <property type="match status" value="1"/>
</dbReference>
<keyword evidence="6 9" id="KW-0560">Oxidoreductase</keyword>